<evidence type="ECO:0000256" key="2">
    <source>
        <dbReference type="SAM" id="Coils"/>
    </source>
</evidence>
<feature type="compositionally biased region" description="Low complexity" evidence="3">
    <location>
        <begin position="208"/>
        <end position="230"/>
    </location>
</feature>
<feature type="region of interest" description="Disordered" evidence="3">
    <location>
        <begin position="202"/>
        <end position="243"/>
    </location>
</feature>
<dbReference type="PANTHER" id="PTHR14430">
    <property type="entry name" value="RABIN3-RELATED"/>
    <property type="match status" value="1"/>
</dbReference>
<dbReference type="GO" id="GO:0006887">
    <property type="term" value="P:exocytosis"/>
    <property type="evidence" value="ECO:0007669"/>
    <property type="project" value="TreeGrafter"/>
</dbReference>
<dbReference type="PANTHER" id="PTHR14430:SF0">
    <property type="entry name" value="SEC2P DOMAIN-CONTAINING PROTEIN"/>
    <property type="match status" value="1"/>
</dbReference>
<evidence type="ECO:0000256" key="1">
    <source>
        <dbReference type="ARBA" id="ARBA00023054"/>
    </source>
</evidence>
<gene>
    <name evidence="5" type="primary">SEC2</name>
    <name evidence="5" type="ORF">EC973_006100</name>
</gene>
<dbReference type="EMBL" id="JABAYA010000037">
    <property type="protein sequence ID" value="KAF7728422.1"/>
    <property type="molecule type" value="Genomic_DNA"/>
</dbReference>
<name>A0A8H7EQN2_9FUNG</name>
<comment type="caution">
    <text evidence="5">The sequence shown here is derived from an EMBL/GenBank/DDBJ whole genome shotgun (WGS) entry which is preliminary data.</text>
</comment>
<evidence type="ECO:0000256" key="3">
    <source>
        <dbReference type="SAM" id="MobiDB-lite"/>
    </source>
</evidence>
<keyword evidence="6" id="KW-1185">Reference proteome</keyword>
<feature type="coiled-coil region" evidence="2">
    <location>
        <begin position="42"/>
        <end position="161"/>
    </location>
</feature>
<protein>
    <submittedName>
        <fullName evidence="5">Rab guanine nucleotide exchange factor S2</fullName>
    </submittedName>
</protein>
<evidence type="ECO:0000259" key="4">
    <source>
        <dbReference type="Pfam" id="PF06428"/>
    </source>
</evidence>
<reference evidence="5" key="1">
    <citation type="submission" date="2020-01" db="EMBL/GenBank/DDBJ databases">
        <title>Genome Sequencing of Three Apophysomyces-Like Fungal Strains Confirms a Novel Fungal Genus in the Mucoromycota with divergent Burkholderia-like Endosymbiotic Bacteria.</title>
        <authorList>
            <person name="Stajich J.E."/>
            <person name="Macias A.M."/>
            <person name="Carter-House D."/>
            <person name="Lovett B."/>
            <person name="Kasson L.R."/>
            <person name="Berry K."/>
            <person name="Grigoriev I."/>
            <person name="Chang Y."/>
            <person name="Spatafora J."/>
            <person name="Kasson M.T."/>
        </authorList>
    </citation>
    <scope>NUCLEOTIDE SEQUENCE</scope>
    <source>
        <strain evidence="5">NRRL A-21654</strain>
    </source>
</reference>
<sequence length="493" mass="56605">MDLSDANTITTNENEKCACVLVMDPLNPSTCRHCHRPFACSHTDLDKTIAQQAAEIKQLKDQLRLKTEQWEQLQLDMQELNKKYVAGIQRVADIQHEKDLVEHDLEELSCKLFEEANGMVAEEKREKWQLENALRQTQEQLAAEQSQLKELRQRMQEMEMETKTTTIITEANLENDPQMRARMDFQELHGLKRASSTYASLARKEQQKQQQTYNSLQQQDQQQQQPQQQQRVASMPPLCSQPKPQRELTIDEIQLAAFNDFVISSRTVPLKKMHQFAYMKHCQTEDIEPCLRFGPHSRLSVKKMMDYLLRQPCFIEHATTDPHHQKPFSQPSGQVPSSAAFVQRPLWGRLSNHNGHKSFSGCAACGRPADQDHPLMYRFRLDEADDWSPIDQYCRDRLVAVCEFYVFIRNIQLGLYADRPVRDLYAENIRLRLQMFYSRMGALPVILDGIGVDLDAVGKASPPLDALATIPDDPYTSDGSVSSAGPRTPINYA</sequence>
<dbReference type="AlphaFoldDB" id="A0A8H7EQN2"/>
<dbReference type="SUPFAM" id="SSF144284">
    <property type="entry name" value="Sec2 N-terminal region"/>
    <property type="match status" value="1"/>
</dbReference>
<organism evidence="5 6">
    <name type="scientific">Apophysomyces ossiformis</name>
    <dbReference type="NCBI Taxonomy" id="679940"/>
    <lineage>
        <taxon>Eukaryota</taxon>
        <taxon>Fungi</taxon>
        <taxon>Fungi incertae sedis</taxon>
        <taxon>Mucoromycota</taxon>
        <taxon>Mucoromycotina</taxon>
        <taxon>Mucoromycetes</taxon>
        <taxon>Mucorales</taxon>
        <taxon>Mucorineae</taxon>
        <taxon>Mucoraceae</taxon>
        <taxon>Apophysomyces</taxon>
    </lineage>
</organism>
<dbReference type="GO" id="GO:0005085">
    <property type="term" value="F:guanyl-nucleotide exchange factor activity"/>
    <property type="evidence" value="ECO:0007669"/>
    <property type="project" value="InterPro"/>
</dbReference>
<dbReference type="Pfam" id="PF25555">
    <property type="entry name" value="RAB3A-like_C"/>
    <property type="match status" value="1"/>
</dbReference>
<evidence type="ECO:0000313" key="5">
    <source>
        <dbReference type="EMBL" id="KAF7728422.1"/>
    </source>
</evidence>
<dbReference type="GO" id="GO:0070319">
    <property type="term" value="C:Golgi to plasma membrane transport vesicle"/>
    <property type="evidence" value="ECO:0007669"/>
    <property type="project" value="TreeGrafter"/>
</dbReference>
<accession>A0A8H7EQN2</accession>
<dbReference type="OrthoDB" id="5560525at2759"/>
<keyword evidence="1 2" id="KW-0175">Coiled coil</keyword>
<feature type="region of interest" description="Disordered" evidence="3">
    <location>
        <begin position="469"/>
        <end position="493"/>
    </location>
</feature>
<dbReference type="Gene3D" id="6.10.140.910">
    <property type="match status" value="1"/>
</dbReference>
<dbReference type="Proteomes" id="UP000605846">
    <property type="component" value="Unassembled WGS sequence"/>
</dbReference>
<dbReference type="CDD" id="cd21044">
    <property type="entry name" value="Rab11BD_RAB3IP_like"/>
    <property type="match status" value="1"/>
</dbReference>
<proteinExistence type="predicted"/>
<feature type="domain" description="GDP/GTP exchange factor Sec2 N-terminal" evidence="4">
    <location>
        <begin position="47"/>
        <end position="159"/>
    </location>
</feature>
<dbReference type="InterPro" id="IPR040351">
    <property type="entry name" value="RAB3IL/RAB3IP/Sec2"/>
</dbReference>
<dbReference type="Pfam" id="PF06428">
    <property type="entry name" value="Sec2p"/>
    <property type="match status" value="1"/>
</dbReference>
<evidence type="ECO:0000313" key="6">
    <source>
        <dbReference type="Proteomes" id="UP000605846"/>
    </source>
</evidence>
<dbReference type="InterPro" id="IPR009449">
    <property type="entry name" value="Sec2_N"/>
</dbReference>
<dbReference type="GO" id="GO:0051286">
    <property type="term" value="C:cell tip"/>
    <property type="evidence" value="ECO:0007669"/>
    <property type="project" value="TreeGrafter"/>
</dbReference>